<dbReference type="GO" id="GO:0005737">
    <property type="term" value="C:cytoplasm"/>
    <property type="evidence" value="ECO:0007669"/>
    <property type="project" value="TreeGrafter"/>
</dbReference>
<dbReference type="InterPro" id="IPR036736">
    <property type="entry name" value="ACP-like_sf"/>
</dbReference>
<dbReference type="Gene3D" id="3.30.300.30">
    <property type="match status" value="2"/>
</dbReference>
<dbReference type="Gene3D" id="3.30.559.10">
    <property type="entry name" value="Chloramphenicol acetyltransferase-like domain"/>
    <property type="match status" value="2"/>
</dbReference>
<dbReference type="Pfam" id="PF00550">
    <property type="entry name" value="PP-binding"/>
    <property type="match status" value="2"/>
</dbReference>
<dbReference type="FunFam" id="1.10.1200.10:FF:000005">
    <property type="entry name" value="Nonribosomal peptide synthetase 1"/>
    <property type="match status" value="2"/>
</dbReference>
<dbReference type="CDD" id="cd05918">
    <property type="entry name" value="A_NRPS_SidN3_like"/>
    <property type="match status" value="2"/>
</dbReference>
<evidence type="ECO:0000259" key="5">
    <source>
        <dbReference type="PROSITE" id="PS50075"/>
    </source>
</evidence>
<dbReference type="GO" id="GO:0031177">
    <property type="term" value="F:phosphopantetheine binding"/>
    <property type="evidence" value="ECO:0007669"/>
    <property type="project" value="InterPro"/>
</dbReference>
<dbReference type="InterPro" id="IPR000873">
    <property type="entry name" value="AMP-dep_synth/lig_dom"/>
</dbReference>
<gene>
    <name evidence="6" type="ORF">G6O67_005445</name>
</gene>
<dbReference type="Gene3D" id="3.30.559.30">
    <property type="entry name" value="Nonribosomal peptide synthetase, condensation domain"/>
    <property type="match status" value="2"/>
</dbReference>
<dbReference type="GO" id="GO:0016874">
    <property type="term" value="F:ligase activity"/>
    <property type="evidence" value="ECO:0007669"/>
    <property type="project" value="UniProtKB-KW"/>
</dbReference>
<comment type="caution">
    <text evidence="6">The sequence shown here is derived from an EMBL/GenBank/DDBJ whole genome shotgun (WGS) entry which is preliminary data.</text>
</comment>
<dbReference type="EMBL" id="JAAVMX010000005">
    <property type="protein sequence ID" value="KAF4509153.1"/>
    <property type="molecule type" value="Genomic_DNA"/>
</dbReference>
<accession>A0A8H4PRM5</accession>
<dbReference type="Proteomes" id="UP000557566">
    <property type="component" value="Unassembled WGS sequence"/>
</dbReference>
<dbReference type="PROSITE" id="PS00455">
    <property type="entry name" value="AMP_BINDING"/>
    <property type="match status" value="1"/>
</dbReference>
<reference evidence="6 7" key="1">
    <citation type="journal article" date="2020" name="Genome Biol. Evol.">
        <title>A new high-quality draft genome assembly of the Chinese cordyceps Ophiocordyceps sinensis.</title>
        <authorList>
            <person name="Shu R."/>
            <person name="Zhang J."/>
            <person name="Meng Q."/>
            <person name="Zhang H."/>
            <person name="Zhou G."/>
            <person name="Li M."/>
            <person name="Wu P."/>
            <person name="Zhao Y."/>
            <person name="Chen C."/>
            <person name="Qin Q."/>
        </authorList>
    </citation>
    <scope>NUCLEOTIDE SEQUENCE [LARGE SCALE GENOMIC DNA]</scope>
    <source>
        <strain evidence="6 7">IOZ07</strain>
    </source>
</reference>
<dbReference type="Gene3D" id="1.10.1200.10">
    <property type="entry name" value="ACP-like"/>
    <property type="match status" value="2"/>
</dbReference>
<dbReference type="InterPro" id="IPR010071">
    <property type="entry name" value="AA_adenyl_dom"/>
</dbReference>
<feature type="domain" description="Carrier" evidence="5">
    <location>
        <begin position="1645"/>
        <end position="1721"/>
    </location>
</feature>
<dbReference type="PROSITE" id="PS50075">
    <property type="entry name" value="CARRIER"/>
    <property type="match status" value="2"/>
</dbReference>
<dbReference type="Pfam" id="PF00668">
    <property type="entry name" value="Condensation"/>
    <property type="match status" value="2"/>
</dbReference>
<dbReference type="FunFam" id="3.40.50.12780:FF:000014">
    <property type="entry name" value="Nonribosomal peptide synthetase 1"/>
    <property type="match status" value="1"/>
</dbReference>
<evidence type="ECO:0000313" key="6">
    <source>
        <dbReference type="EMBL" id="KAF4509153.1"/>
    </source>
</evidence>
<dbReference type="InterPro" id="IPR009081">
    <property type="entry name" value="PP-bd_ACP"/>
</dbReference>
<comment type="similarity">
    <text evidence="4">Belongs to the NRP synthetase family.</text>
</comment>
<dbReference type="Pfam" id="PF00501">
    <property type="entry name" value="AMP-binding"/>
    <property type="match status" value="2"/>
</dbReference>
<dbReference type="SUPFAM" id="SSF56801">
    <property type="entry name" value="Acetyl-CoA synthetase-like"/>
    <property type="match status" value="2"/>
</dbReference>
<evidence type="ECO:0000256" key="4">
    <source>
        <dbReference type="ARBA" id="ARBA00029454"/>
    </source>
</evidence>
<dbReference type="InterPro" id="IPR042099">
    <property type="entry name" value="ANL_N_sf"/>
</dbReference>
<dbReference type="InterPro" id="IPR020806">
    <property type="entry name" value="PKS_PP-bd"/>
</dbReference>
<sequence length="2160" mass="236791">MTVTSHDLGFKTVTSHDLDEIWTWNSTVPATVSRCLDDIFEERVECHPHAPAVCAWDGQLTYGELDMLAARLAWKLVELGVGPQETIVPLCFDKSMWTTVAVLGVLKAGGAFLLLDPCLPEKRLQLMVRRVKARLVLTSVSAQCLGSRLAQDTVVVGTGLFTGLKGGEPGRQLPHQNPASLMYVSFTSGSTGAPKCIRITHSNVASALHHQVDIMGLTQDSRVLDFASYSFTTAISNFSGALAAGGCLCVPSDHDRRDRLPEAIRSLRANFIDLTPSVLQFLVPEDVPTLQVVVLGGEALRVRDVKSWWAKVRTIHLYGQSECTSNGTINHDASSPEAVLSIGKGAGLVTWIVDAEDHDTLVPVGCVGELLFEGPLIGDGYLDDPERTEAAFIEDPGWLLQGAPGRPGRHGRLYKTGDLVRYGENGKLVFLGRKDTQVKIRGQRVELGEVEHWVQSCMLDAVQVVAEVIQPQGEGSSRALVAFLQTKEEHITGELGPDDAKLVPIPPDVEDKLAGHLPNYMVPAAFFSVRELPMTATGKVDRKRLREIGALFSVESLAEMRTAGQGPKRQPTTAAEMLLRETWARVLRIGPAGIGLDDSFFHLGGDSIAAIKVVAEARKMGFGLAVADMFRHPTLQGLGRQMQHVERLSEEHIPPFALLDDVEDVASFLGDISGLFHLDPARIVDVYPCAPLQEGLFSLASKQSGNYVMQDVLQLSPKVAVSDLCSAWDRVTRAMPILRTRMVEHNGGLLQVVMDQEDGWIDATGLEGYLEADRKRPMGLGEPLTRFALVRDDTGSPRWFVWTMHHAIYDGWSIRLVMAAVHRAMQGLSIEQGPQVQAFVKYINTVVPNKYIDTAVPNYWVEALAGYRGEPFPALPPSVAPPAADTEAEHRFRRPRRRLTDMTTATVVHAAWALIIGRMSNTEDVVFGATVSGRNAPVAGIDAMVAPTFATIPVRVKVPGHRSVSAYLKTVQQQAVDAIPHEQAGLHRIAVMSPDCQRACAFQSLLVMQPQDTGVDVLENWQDTGVDVLGTWQATKRQWFNTYALMLDIRPAADTLVINASFDSGVLEPWLVHRLLTRLEFVMKQLDAPGDATLADMVVMTPQDSEQIWRWNRVVPAPMERCAHQMIQDRVLAQPAAPAICAWDGELSYRELDRLSSRLVGRLVELGVKPNVLVPLCFEKSMWTPVAMLGVLKAGGGFVLLDASLPQQRLQNMVGQLDAGFIVSSPTTLSLSSGLSPAVLQLDPKSMNLLDDAPRPAPVQPAPTDAMFAVFTSGSTGEPKGAVLSHVNFCSALKHQSRLLGLDKDSRLFDFASYAFDVAVHNVMATLASGGCVCIPADHERRDNISNAMARTGATMAELTPSVARLVDPATVPQLNTLILSGEAVSVDDITPWWGKTRLVNAYGPAECGISTISRGQSSPEHVISIGKGAGLVTWVVDPGNHNSLLPPGDVGELVLEGPLVGRGYLDDPEKTARSFIEDPAWLLQGPPSPGQTGRHGRLYKTGDLVRYHEDGSLGFVGRKDAQVKIRGQRVELGEVEHWVQHLTDAKHVVAEVVMPRGEGSSPALAAFLQMRDEPDAPDLGILTLPVDVEDRLTGHLPSYMMPAVFFLVRELPLTPTGKTDRRRLRELGSSFKERIKGVQGPKHEPTSDAERQMQAIWAKVLGIEPGTIGADDGFIKLGGNSISAMAVAGEARKLGLDVAVADMFRHPKLHQLAATVLAGTASTTIPSLAPCQGAEQSFAQQGLWASNRLHPRLPWHLTPWAVRLRGSLRLDALKTALFVLERRHDALRTTFEAQGGVGMQRIRPFQDKELSVVDVSPDAQGLELALQRTTPFDLEAEPGWRVTVYRIDEQEHVLSVVTHQIAADGWSLDLVRRELAVFYSAALDGQDPLAQVDSLPIQYRDYSAWQRQPSQMRLQRRQLDYWTGQLGTSRPAEFPCDHPRPETLSGETAALETRIDGRLHDELQRFCRERQVTLFVVLLAAFRGAHCRLTGATDATVGTASANRDRWETRELVGPLVNVQCIRIKVENESFDELVRQVQATTITSFANQHVPFERVVSELQADRDRSRHPLVQTLFAVHARSSLESFALEGVETEQIALPVTSRFDIEFHLYQEEEAVRGSLIFSTDLYASETIGNVLSVFRAVLERGLADPTLQLLYP</sequence>
<keyword evidence="7" id="KW-1185">Reference proteome</keyword>
<dbReference type="PANTHER" id="PTHR45527:SF3">
    <property type="entry name" value="SIDEROPHORE SYNTHETASE (EUROFUNG)"/>
    <property type="match status" value="1"/>
</dbReference>
<dbReference type="PANTHER" id="PTHR45527">
    <property type="entry name" value="NONRIBOSOMAL PEPTIDE SYNTHETASE"/>
    <property type="match status" value="1"/>
</dbReference>
<dbReference type="GO" id="GO:0043041">
    <property type="term" value="P:amino acid activation for nonribosomal peptide biosynthetic process"/>
    <property type="evidence" value="ECO:0007669"/>
    <property type="project" value="TreeGrafter"/>
</dbReference>
<dbReference type="InterPro" id="IPR006162">
    <property type="entry name" value="Ppantetheine_attach_site"/>
</dbReference>
<dbReference type="SUPFAM" id="SSF47336">
    <property type="entry name" value="ACP-like"/>
    <property type="match status" value="2"/>
</dbReference>
<evidence type="ECO:0000256" key="1">
    <source>
        <dbReference type="ARBA" id="ARBA00022450"/>
    </source>
</evidence>
<dbReference type="OrthoDB" id="416786at2759"/>
<dbReference type="Gene3D" id="3.40.50.12780">
    <property type="entry name" value="N-terminal domain of ligase-like"/>
    <property type="match status" value="1"/>
</dbReference>
<keyword evidence="3" id="KW-0436">Ligase</keyword>
<evidence type="ECO:0000313" key="7">
    <source>
        <dbReference type="Proteomes" id="UP000557566"/>
    </source>
</evidence>
<dbReference type="SMART" id="SM00823">
    <property type="entry name" value="PKS_PP"/>
    <property type="match status" value="2"/>
</dbReference>
<dbReference type="SUPFAM" id="SSF52777">
    <property type="entry name" value="CoA-dependent acyltransferases"/>
    <property type="match status" value="4"/>
</dbReference>
<dbReference type="PROSITE" id="PS00012">
    <property type="entry name" value="PHOSPHOPANTETHEINE"/>
    <property type="match status" value="2"/>
</dbReference>
<evidence type="ECO:0000256" key="2">
    <source>
        <dbReference type="ARBA" id="ARBA00022553"/>
    </source>
</evidence>
<dbReference type="FunFam" id="3.30.300.30:FF:000015">
    <property type="entry name" value="Nonribosomal peptide synthase SidD"/>
    <property type="match status" value="2"/>
</dbReference>
<organism evidence="6 7">
    <name type="scientific">Ophiocordyceps sinensis</name>
    <dbReference type="NCBI Taxonomy" id="72228"/>
    <lineage>
        <taxon>Eukaryota</taxon>
        <taxon>Fungi</taxon>
        <taxon>Dikarya</taxon>
        <taxon>Ascomycota</taxon>
        <taxon>Pezizomycotina</taxon>
        <taxon>Sordariomycetes</taxon>
        <taxon>Hypocreomycetidae</taxon>
        <taxon>Hypocreales</taxon>
        <taxon>Ophiocordycipitaceae</taxon>
        <taxon>Ophiocordyceps</taxon>
    </lineage>
</organism>
<dbReference type="GO" id="GO:0044550">
    <property type="term" value="P:secondary metabolite biosynthetic process"/>
    <property type="evidence" value="ECO:0007669"/>
    <property type="project" value="TreeGrafter"/>
</dbReference>
<keyword evidence="1" id="KW-0596">Phosphopantetheine</keyword>
<dbReference type="CDD" id="cd19545">
    <property type="entry name" value="FUM14_C_NRPS-like"/>
    <property type="match status" value="1"/>
</dbReference>
<dbReference type="InterPro" id="IPR001242">
    <property type="entry name" value="Condensation_dom"/>
</dbReference>
<dbReference type="InterPro" id="IPR023213">
    <property type="entry name" value="CAT-like_dom_sf"/>
</dbReference>
<protein>
    <recommendedName>
        <fullName evidence="5">Carrier domain-containing protein</fullName>
    </recommendedName>
</protein>
<feature type="domain" description="Carrier" evidence="5">
    <location>
        <begin position="570"/>
        <end position="646"/>
    </location>
</feature>
<dbReference type="CDD" id="cd19531">
    <property type="entry name" value="LCL_NRPS-like"/>
    <property type="match status" value="1"/>
</dbReference>
<dbReference type="InterPro" id="IPR045851">
    <property type="entry name" value="AMP-bd_C_sf"/>
</dbReference>
<proteinExistence type="inferred from homology"/>
<keyword evidence="2" id="KW-0597">Phosphoprotein</keyword>
<dbReference type="InterPro" id="IPR020845">
    <property type="entry name" value="AMP-binding_CS"/>
</dbReference>
<evidence type="ECO:0000256" key="3">
    <source>
        <dbReference type="ARBA" id="ARBA00022598"/>
    </source>
</evidence>
<name>A0A8H4PRM5_9HYPO</name>
<dbReference type="SMART" id="SM01294">
    <property type="entry name" value="PKS_PP_betabranch"/>
    <property type="match status" value="1"/>
</dbReference>
<dbReference type="Gene3D" id="2.30.38.10">
    <property type="entry name" value="Luciferase, Domain 3"/>
    <property type="match status" value="1"/>
</dbReference>
<dbReference type="NCBIfam" id="TIGR01733">
    <property type="entry name" value="AA-adenyl-dom"/>
    <property type="match status" value="2"/>
</dbReference>
<dbReference type="Gene3D" id="3.40.50.980">
    <property type="match status" value="2"/>
</dbReference>